<dbReference type="InterPro" id="IPR019927">
    <property type="entry name" value="Ribosomal_uL3_bac/org-type"/>
</dbReference>
<dbReference type="InterPro" id="IPR009000">
    <property type="entry name" value="Transl_B-barrel_sf"/>
</dbReference>
<gene>
    <name evidence="8" type="ORF">FD145_797</name>
</gene>
<feature type="region of interest" description="Disordered" evidence="7">
    <location>
        <begin position="116"/>
        <end position="143"/>
    </location>
</feature>
<dbReference type="AlphaFoldDB" id="A0A833L1C0"/>
<keyword evidence="5" id="KW-0687">Ribonucleoprotein</keyword>
<reference evidence="8 9" key="1">
    <citation type="submission" date="2019-12" db="EMBL/GenBank/DDBJ databases">
        <authorList>
            <person name="Wolfe R."/>
            <person name="Danczak R."/>
            <person name="Wilkins M."/>
        </authorList>
    </citation>
    <scope>NUCLEOTIDE SEQUENCE [LARGE SCALE GENOMIC DNA]</scope>
    <source>
        <strain evidence="8">X2_MaxBin.013</strain>
    </source>
</reference>
<keyword evidence="2" id="KW-0699">rRNA-binding</keyword>
<evidence type="ECO:0000256" key="4">
    <source>
        <dbReference type="ARBA" id="ARBA00022980"/>
    </source>
</evidence>
<dbReference type="InterPro" id="IPR000597">
    <property type="entry name" value="Ribosomal_uL3"/>
</dbReference>
<evidence type="ECO:0000256" key="6">
    <source>
        <dbReference type="NCBIfam" id="TIGR03625"/>
    </source>
</evidence>
<comment type="similarity">
    <text evidence="1">Belongs to the universal ribosomal protein uL3 family.</text>
</comment>
<evidence type="ECO:0000256" key="7">
    <source>
        <dbReference type="SAM" id="MobiDB-lite"/>
    </source>
</evidence>
<dbReference type="GO" id="GO:0003735">
    <property type="term" value="F:structural constituent of ribosome"/>
    <property type="evidence" value="ECO:0007669"/>
    <property type="project" value="UniProtKB-UniRule"/>
</dbReference>
<name>A0A833L1C0_UNCSA</name>
<protein>
    <recommendedName>
        <fullName evidence="6">50S ribosomal protein L3</fullName>
    </recommendedName>
</protein>
<comment type="caution">
    <text evidence="8">The sequence shown here is derived from an EMBL/GenBank/DDBJ whole genome shotgun (WGS) entry which is preliminary data.</text>
</comment>
<evidence type="ECO:0000256" key="3">
    <source>
        <dbReference type="ARBA" id="ARBA00022884"/>
    </source>
</evidence>
<accession>A0A833L1C0</accession>
<dbReference type="FunFam" id="2.40.30.10:FF:000065">
    <property type="entry name" value="50S ribosomal protein L3, chloroplastic"/>
    <property type="match status" value="1"/>
</dbReference>
<dbReference type="NCBIfam" id="TIGR03625">
    <property type="entry name" value="L3_bact"/>
    <property type="match status" value="1"/>
</dbReference>
<evidence type="ECO:0000313" key="9">
    <source>
        <dbReference type="Proteomes" id="UP000488506"/>
    </source>
</evidence>
<proteinExistence type="inferred from homology"/>
<keyword evidence="3" id="KW-0694">RNA-binding</keyword>
<evidence type="ECO:0000256" key="1">
    <source>
        <dbReference type="ARBA" id="ARBA00006540"/>
    </source>
</evidence>
<dbReference type="Gene3D" id="2.40.30.10">
    <property type="entry name" value="Translation factors"/>
    <property type="match status" value="2"/>
</dbReference>
<dbReference type="PANTHER" id="PTHR11229">
    <property type="entry name" value="50S RIBOSOMAL PROTEIN L3"/>
    <property type="match status" value="1"/>
</dbReference>
<evidence type="ECO:0000256" key="5">
    <source>
        <dbReference type="ARBA" id="ARBA00023274"/>
    </source>
</evidence>
<dbReference type="SUPFAM" id="SSF50447">
    <property type="entry name" value="Translation proteins"/>
    <property type="match status" value="1"/>
</dbReference>
<dbReference type="Pfam" id="PF00297">
    <property type="entry name" value="Ribosomal_L3"/>
    <property type="match status" value="1"/>
</dbReference>
<evidence type="ECO:0000256" key="2">
    <source>
        <dbReference type="ARBA" id="ARBA00022730"/>
    </source>
</evidence>
<organism evidence="8 9">
    <name type="scientific">Candidatus Saganbacteria bacterium</name>
    <dbReference type="NCBI Taxonomy" id="2575572"/>
    <lineage>
        <taxon>Bacteria</taxon>
        <taxon>Bacillati</taxon>
        <taxon>Saganbacteria</taxon>
    </lineage>
</organism>
<dbReference type="GO" id="GO:0006412">
    <property type="term" value="P:translation"/>
    <property type="evidence" value="ECO:0007669"/>
    <property type="project" value="UniProtKB-UniRule"/>
</dbReference>
<dbReference type="Proteomes" id="UP000488506">
    <property type="component" value="Unassembled WGS sequence"/>
</dbReference>
<sequence length="192" mass="21257">MMLGYKKGMTQIYLDNGDLAPVTIVEAGPCFVSQVKEKSIQVGFGKTKHVNKPKSGHLKELKLKHLKEFKVSKPEEYKIGQEINVEFFKIGDIVKVRGKSIGKGFAGTVKRWHFTRGPMSHGSKHHRLPGSIGAGTTPGRVEKGTRMSGRMGNRFITVKGLKILRIDKDNNIVMISGAVPGSNNNLLEIYKQ</sequence>
<dbReference type="GO" id="GO:0019843">
    <property type="term" value="F:rRNA binding"/>
    <property type="evidence" value="ECO:0007669"/>
    <property type="project" value="UniProtKB-KW"/>
</dbReference>
<dbReference type="PANTHER" id="PTHR11229:SF16">
    <property type="entry name" value="LARGE RIBOSOMAL SUBUNIT PROTEIN UL3C"/>
    <property type="match status" value="1"/>
</dbReference>
<keyword evidence="4 8" id="KW-0689">Ribosomal protein</keyword>
<dbReference type="EMBL" id="WPAF01000010">
    <property type="protein sequence ID" value="KAF0134285.1"/>
    <property type="molecule type" value="Genomic_DNA"/>
</dbReference>
<evidence type="ECO:0000313" key="8">
    <source>
        <dbReference type="EMBL" id="KAF0134285.1"/>
    </source>
</evidence>
<dbReference type="GO" id="GO:0022625">
    <property type="term" value="C:cytosolic large ribosomal subunit"/>
    <property type="evidence" value="ECO:0007669"/>
    <property type="project" value="TreeGrafter"/>
</dbReference>